<keyword evidence="2" id="KW-1185">Reference proteome</keyword>
<dbReference type="EMBL" id="PKMF04000351">
    <property type="protein sequence ID" value="KAK7836517.1"/>
    <property type="molecule type" value="Genomic_DNA"/>
</dbReference>
<protein>
    <submittedName>
        <fullName evidence="1">Uncharacterized protein</fullName>
    </submittedName>
</protein>
<sequence>MATYVEDDWLCIEDASMFLMFLVNVYINIQYCVNNFYFWELTVAMLRPSLAILEKHIICLILVVTEDKKHYSSAQWAGHLALIHPSIQTFLVKHMVTVAQLSNLMASLHAIQADRTFHIHIFIMHYTISFKKVTILYHRNPLFDQHH</sequence>
<reference evidence="1 2" key="1">
    <citation type="journal article" date="2018" name="Sci. Data">
        <title>The draft genome sequence of cork oak.</title>
        <authorList>
            <person name="Ramos A.M."/>
            <person name="Usie A."/>
            <person name="Barbosa P."/>
            <person name="Barros P.M."/>
            <person name="Capote T."/>
            <person name="Chaves I."/>
            <person name="Simoes F."/>
            <person name="Abreu I."/>
            <person name="Carrasquinho I."/>
            <person name="Faro C."/>
            <person name="Guimaraes J.B."/>
            <person name="Mendonca D."/>
            <person name="Nobrega F."/>
            <person name="Rodrigues L."/>
            <person name="Saibo N.J.M."/>
            <person name="Varela M.C."/>
            <person name="Egas C."/>
            <person name="Matos J."/>
            <person name="Miguel C.M."/>
            <person name="Oliveira M.M."/>
            <person name="Ricardo C.P."/>
            <person name="Goncalves S."/>
        </authorList>
    </citation>
    <scope>NUCLEOTIDE SEQUENCE [LARGE SCALE GENOMIC DNA]</scope>
    <source>
        <strain evidence="2">cv. HL8</strain>
    </source>
</reference>
<proteinExistence type="predicted"/>
<dbReference type="AlphaFoldDB" id="A0AAW0KC85"/>
<evidence type="ECO:0000313" key="2">
    <source>
        <dbReference type="Proteomes" id="UP000237347"/>
    </source>
</evidence>
<accession>A0AAW0KC85</accession>
<evidence type="ECO:0000313" key="1">
    <source>
        <dbReference type="EMBL" id="KAK7836517.1"/>
    </source>
</evidence>
<organism evidence="1 2">
    <name type="scientific">Quercus suber</name>
    <name type="common">Cork oak</name>
    <dbReference type="NCBI Taxonomy" id="58331"/>
    <lineage>
        <taxon>Eukaryota</taxon>
        <taxon>Viridiplantae</taxon>
        <taxon>Streptophyta</taxon>
        <taxon>Embryophyta</taxon>
        <taxon>Tracheophyta</taxon>
        <taxon>Spermatophyta</taxon>
        <taxon>Magnoliopsida</taxon>
        <taxon>eudicotyledons</taxon>
        <taxon>Gunneridae</taxon>
        <taxon>Pentapetalae</taxon>
        <taxon>rosids</taxon>
        <taxon>fabids</taxon>
        <taxon>Fagales</taxon>
        <taxon>Fagaceae</taxon>
        <taxon>Quercus</taxon>
    </lineage>
</organism>
<name>A0AAW0KC85_QUESU</name>
<dbReference type="Proteomes" id="UP000237347">
    <property type="component" value="Unassembled WGS sequence"/>
</dbReference>
<comment type="caution">
    <text evidence="1">The sequence shown here is derived from an EMBL/GenBank/DDBJ whole genome shotgun (WGS) entry which is preliminary data.</text>
</comment>
<gene>
    <name evidence="1" type="ORF">CFP56_022435</name>
</gene>